<gene>
    <name evidence="2" type="ORF">LZA78_09825</name>
</gene>
<keyword evidence="1" id="KW-0472">Membrane</keyword>
<feature type="transmembrane region" description="Helical" evidence="1">
    <location>
        <begin position="76"/>
        <end position="96"/>
    </location>
</feature>
<dbReference type="PANTHER" id="PTHR43471">
    <property type="entry name" value="ABC TRANSPORTER PERMEASE"/>
    <property type="match status" value="1"/>
</dbReference>
<evidence type="ECO:0000313" key="2">
    <source>
        <dbReference type="EMBL" id="MCE5973778.1"/>
    </source>
</evidence>
<reference evidence="2 3" key="1">
    <citation type="submission" date="2021-12" db="EMBL/GenBank/DDBJ databases">
        <title>Sinirhodobacter sp. WL0062 is a bacterium isolated from seawater.</title>
        <authorList>
            <person name="Wang L."/>
            <person name="He W."/>
            <person name="Zhang D.-F."/>
        </authorList>
    </citation>
    <scope>NUCLEOTIDE SEQUENCE [LARGE SCALE GENOMIC DNA]</scope>
    <source>
        <strain evidence="2 3">WL0062</strain>
    </source>
</reference>
<evidence type="ECO:0000256" key="1">
    <source>
        <dbReference type="SAM" id="Phobius"/>
    </source>
</evidence>
<feature type="transmembrane region" description="Helical" evidence="1">
    <location>
        <begin position="42"/>
        <end position="61"/>
    </location>
</feature>
<proteinExistence type="predicted"/>
<keyword evidence="1" id="KW-1133">Transmembrane helix</keyword>
<dbReference type="EMBL" id="JAJUOS010000006">
    <property type="protein sequence ID" value="MCE5973778.1"/>
    <property type="molecule type" value="Genomic_DNA"/>
</dbReference>
<keyword evidence="3" id="KW-1185">Reference proteome</keyword>
<sequence length="296" mass="32252">MTPEPLLREAATSRRDPAATPRTGLGLMLRLELSESLRSRWFHFYSVVAIGLMLLLITTGISESRVLGFTGLSRLLVTYIQIMMAVLPLFIVVTTARSMVGDREAGNLEYMLAFPVSLRTWYWGRFVARLMLVLAPIAAALAIAAVYGAVMGHEVPWRHVGLYSGLVAALATCFLGIGFLISSVSRSTEVALGASLLIWLTLVAFLDLLLLSILIQQRFVPDFVIGIALANPLQSFRTASMILFDPQLILLGPASYVILDHFGVAGYVAWAMAYPTALGAALAGLGYWRFSRGDLV</sequence>
<protein>
    <submittedName>
        <fullName evidence="2">ABC transporter permease</fullName>
    </submittedName>
</protein>
<evidence type="ECO:0000313" key="3">
    <source>
        <dbReference type="Proteomes" id="UP001521181"/>
    </source>
</evidence>
<dbReference type="Proteomes" id="UP001521181">
    <property type="component" value="Unassembled WGS sequence"/>
</dbReference>
<feature type="transmembrane region" description="Helical" evidence="1">
    <location>
        <begin position="190"/>
        <end position="211"/>
    </location>
</feature>
<accession>A0ABS8YW88</accession>
<feature type="transmembrane region" description="Helical" evidence="1">
    <location>
        <begin position="130"/>
        <end position="150"/>
    </location>
</feature>
<comment type="caution">
    <text evidence="2">The sequence shown here is derived from an EMBL/GenBank/DDBJ whole genome shotgun (WGS) entry which is preliminary data.</text>
</comment>
<dbReference type="RefSeq" id="WP_233676755.1">
    <property type="nucleotide sequence ID" value="NZ_JAJUOS010000006.1"/>
</dbReference>
<organism evidence="2 3">
    <name type="scientific">Rhodobacter flavimaris</name>
    <dbReference type="NCBI Taxonomy" id="2907145"/>
    <lineage>
        <taxon>Bacteria</taxon>
        <taxon>Pseudomonadati</taxon>
        <taxon>Pseudomonadota</taxon>
        <taxon>Alphaproteobacteria</taxon>
        <taxon>Rhodobacterales</taxon>
        <taxon>Rhodobacter group</taxon>
        <taxon>Rhodobacter</taxon>
    </lineage>
</organism>
<name>A0ABS8YW88_9RHOB</name>
<feature type="transmembrane region" description="Helical" evidence="1">
    <location>
        <begin position="162"/>
        <end position="184"/>
    </location>
</feature>
<feature type="transmembrane region" description="Helical" evidence="1">
    <location>
        <begin position="264"/>
        <end position="288"/>
    </location>
</feature>
<keyword evidence="1" id="KW-0812">Transmembrane</keyword>
<dbReference type="Pfam" id="PF12679">
    <property type="entry name" value="ABC2_membrane_2"/>
    <property type="match status" value="1"/>
</dbReference>